<dbReference type="SMART" id="SM00343">
    <property type="entry name" value="ZnF_C2HC"/>
    <property type="match status" value="2"/>
</dbReference>
<reference evidence="5" key="1">
    <citation type="submission" date="2025-08" db="UniProtKB">
        <authorList>
            <consortium name="RefSeq"/>
        </authorList>
    </citation>
    <scope>IDENTIFICATION</scope>
</reference>
<dbReference type="GeneID" id="125384803"/>
<proteinExistence type="predicted"/>
<dbReference type="PROSITE" id="PS50158">
    <property type="entry name" value="ZF_CCHC"/>
    <property type="match status" value="2"/>
</dbReference>
<evidence type="ECO:0000313" key="5">
    <source>
        <dbReference type="RefSeq" id="XP_048260702.1"/>
    </source>
</evidence>
<keyword evidence="1" id="KW-0862">Zinc</keyword>
<evidence type="ECO:0000259" key="3">
    <source>
        <dbReference type="PROSITE" id="PS50158"/>
    </source>
</evidence>
<accession>A0A9C6W3Y0</accession>
<sequence>MGNINQDLFNISTPNPIVQPTSAVGFGPTLTMQEQVAFMRELFLMPAPNPRPVLELWLPRFNPGIAGTDAATWYATASVIMRGRSIRDDDLYLLLNSALEGVAAPWFWQIPVNDHTWTQFTEYFPSYFGTTGTIIHSHLWSRWDSLPMIEAVNIFVPYPLSDREAERVAFSRNIRTREQFYEEMQDFSYARNGLTSSSDPPREPGLKRRRTSNRVRCYHCGTPGHKINECRKRMRTGETRIRHPGEGRPGTSSGAVCYKCRAEGHIAPDCPLWEERRRRLRRRTSSPFQRGGDFNW</sequence>
<feature type="domain" description="CCHC-type" evidence="3">
    <location>
        <begin position="216"/>
        <end position="232"/>
    </location>
</feature>
<dbReference type="RefSeq" id="XP_048260702.1">
    <property type="nucleotide sequence ID" value="XM_048404745.1"/>
</dbReference>
<dbReference type="KEGG" id="bter:125384803"/>
<evidence type="ECO:0000313" key="4">
    <source>
        <dbReference type="Proteomes" id="UP000835206"/>
    </source>
</evidence>
<gene>
    <name evidence="5" type="primary">LOC125384803</name>
</gene>
<dbReference type="Pfam" id="PF00098">
    <property type="entry name" value="zf-CCHC"/>
    <property type="match status" value="2"/>
</dbReference>
<dbReference type="InterPro" id="IPR036875">
    <property type="entry name" value="Znf_CCHC_sf"/>
</dbReference>
<keyword evidence="4" id="KW-1185">Reference proteome</keyword>
<evidence type="ECO:0000256" key="2">
    <source>
        <dbReference type="SAM" id="MobiDB-lite"/>
    </source>
</evidence>
<feature type="region of interest" description="Disordered" evidence="2">
    <location>
        <begin position="191"/>
        <end position="211"/>
    </location>
</feature>
<dbReference type="Gene3D" id="4.10.60.10">
    <property type="entry name" value="Zinc finger, CCHC-type"/>
    <property type="match status" value="1"/>
</dbReference>
<dbReference type="GO" id="GO:0008270">
    <property type="term" value="F:zinc ion binding"/>
    <property type="evidence" value="ECO:0007669"/>
    <property type="project" value="UniProtKB-KW"/>
</dbReference>
<feature type="domain" description="CCHC-type" evidence="3">
    <location>
        <begin position="257"/>
        <end position="271"/>
    </location>
</feature>
<keyword evidence="1" id="KW-0479">Metal-binding</keyword>
<protein>
    <submittedName>
        <fullName evidence="5">Uncharacterized protein LOC125384803</fullName>
    </submittedName>
</protein>
<organism evidence="4 5">
    <name type="scientific">Bombus terrestris</name>
    <name type="common">Buff-tailed bumblebee</name>
    <name type="synonym">Apis terrestris</name>
    <dbReference type="NCBI Taxonomy" id="30195"/>
    <lineage>
        <taxon>Eukaryota</taxon>
        <taxon>Metazoa</taxon>
        <taxon>Ecdysozoa</taxon>
        <taxon>Arthropoda</taxon>
        <taxon>Hexapoda</taxon>
        <taxon>Insecta</taxon>
        <taxon>Pterygota</taxon>
        <taxon>Neoptera</taxon>
        <taxon>Endopterygota</taxon>
        <taxon>Hymenoptera</taxon>
        <taxon>Apocrita</taxon>
        <taxon>Aculeata</taxon>
        <taxon>Apoidea</taxon>
        <taxon>Anthophila</taxon>
        <taxon>Apidae</taxon>
        <taxon>Bombus</taxon>
        <taxon>Bombus</taxon>
    </lineage>
</organism>
<dbReference type="SUPFAM" id="SSF57756">
    <property type="entry name" value="Retrovirus zinc finger-like domains"/>
    <property type="match status" value="1"/>
</dbReference>
<dbReference type="AlphaFoldDB" id="A0A9C6W3Y0"/>
<name>A0A9C6W3Y0_BOMTE</name>
<keyword evidence="1" id="KW-0863">Zinc-finger</keyword>
<dbReference type="GO" id="GO:0003676">
    <property type="term" value="F:nucleic acid binding"/>
    <property type="evidence" value="ECO:0007669"/>
    <property type="project" value="InterPro"/>
</dbReference>
<dbReference type="OrthoDB" id="116216at2759"/>
<evidence type="ECO:0000256" key="1">
    <source>
        <dbReference type="PROSITE-ProRule" id="PRU00047"/>
    </source>
</evidence>
<dbReference type="InterPro" id="IPR001878">
    <property type="entry name" value="Znf_CCHC"/>
</dbReference>
<dbReference type="Proteomes" id="UP000835206">
    <property type="component" value="Chromosome 3"/>
</dbReference>